<evidence type="ECO:0000256" key="2">
    <source>
        <dbReference type="SAM" id="Phobius"/>
    </source>
</evidence>
<keyword evidence="2" id="KW-0812">Transmembrane</keyword>
<evidence type="ECO:0008006" key="5">
    <source>
        <dbReference type="Google" id="ProtNLM"/>
    </source>
</evidence>
<proteinExistence type="predicted"/>
<evidence type="ECO:0000313" key="4">
    <source>
        <dbReference type="Proteomes" id="UP000594480"/>
    </source>
</evidence>
<dbReference type="EMBL" id="CP064760">
    <property type="protein sequence ID" value="QPE05081.1"/>
    <property type="molecule type" value="Genomic_DNA"/>
</dbReference>
<feature type="transmembrane region" description="Helical" evidence="2">
    <location>
        <begin position="915"/>
        <end position="936"/>
    </location>
</feature>
<feature type="transmembrane region" description="Helical" evidence="2">
    <location>
        <begin position="882"/>
        <end position="903"/>
    </location>
</feature>
<organism evidence="3 4">
    <name type="scientific">Microbacterium schleiferi</name>
    <dbReference type="NCBI Taxonomy" id="69362"/>
    <lineage>
        <taxon>Bacteria</taxon>
        <taxon>Bacillati</taxon>
        <taxon>Actinomycetota</taxon>
        <taxon>Actinomycetes</taxon>
        <taxon>Micrococcales</taxon>
        <taxon>Microbacteriaceae</taxon>
        <taxon>Microbacterium</taxon>
    </lineage>
</organism>
<sequence length="999" mass="108046">MSSAVRRSILAVITATVLLAVGAGVAVVVTDALGIRTEPAAQMQPQPPEVAPATDVAPPPRFTTVDAPSGPRYDAALDELLDAVADASRRGSDASLTIEVGNDPDDETYRLEGDAGELTIVAAGESGAVRGIYDIAARIRAGEPAVVDLGVEVASRLPFRMVDLGAVGVVPDAEAWAAGTDYSHASRAFENVIVPDAPYIDEGALAEAYGEFDAFLRHVLADGYTAVAFPGFVEYVTFDAVDGVYAPDDDHAARARALREAFTPFWDRADELGMDVFLRTDMLALTSPLEQYLVGRFGSLDTANPELWDVYTSGLDELYAAAPAVDGILLRIGEAGEVYDVDGWDVSSKLAVTEASDVHAMLEAFTAQAEASDREVIFRSWSVGVGAVGDMHTNVQSYDEVLAGIDSPALIVSTKYTLGDFYSWLPLNDTLAQGDQRRIIEFQSRREFENFGAFPNDLGPEYQYALQTLLAENPQIEGVWVWTQDGGPWRAGPMTLYLKTGFWQLYELNTQLAGALARDPDADVAAITAGWAREWFSDDPATVSAITEAMALSREAVTQGLYIEPFAEQRVFAIGLEPPPMMWIFEWDILTGDSAVLDVIYEVSRDQIDDAIAGGERAAAAVDEMQALVEATDAATWRDPAMREAFVGTLAYEADVLHLLSTYRAMILHQAQWHDTGSADAYAAWQSDRDAFVALAAEHTATYTGDVNYPAYNLTAAQLGVERADRDLAMAWLARILLVLAVTWVVIGMLSARTRLVRRPGAAAARAAWLAATRPWRARESTLGMLPLDRWLLIIVPGGLLVATRAVQTSFLSWTHLAVVFGAWLVFLLVVRAFVRERSPWPVIAAVGGVLVLRSILTLFALSFTGPGGYWFIFWTDPLRRSIYITIAFALFVWLFVAAGWALSSQFGARRATGIVLAGIGAGLAIPAVVVGLVGLESALTLWNDEMGLLPWGLARILGITTYLDIPPETPWFAAGVGAVVGLIGVFLAVTWRRDEVSS</sequence>
<keyword evidence="4" id="KW-1185">Reference proteome</keyword>
<feature type="transmembrane region" description="Helical" evidence="2">
    <location>
        <begin position="814"/>
        <end position="835"/>
    </location>
</feature>
<gene>
    <name evidence="3" type="ORF">IT882_02940</name>
</gene>
<name>A0A7S8RH59_9MICO</name>
<keyword evidence="2" id="KW-1133">Transmembrane helix</keyword>
<feature type="transmembrane region" description="Helical" evidence="2">
    <location>
        <begin position="972"/>
        <end position="992"/>
    </location>
</feature>
<reference evidence="3 4" key="1">
    <citation type="submission" date="2020-11" db="EMBL/GenBank/DDBJ databases">
        <title>Amino acid is mineralized and recycled by bacteria in oceanic microbiome.</title>
        <authorList>
            <person name="Zheng L.Y."/>
        </authorList>
    </citation>
    <scope>NUCLEOTIDE SEQUENCE [LARGE SCALE GENOMIC DNA]</scope>
    <source>
        <strain evidence="3 4">A32-1</strain>
    </source>
</reference>
<feature type="transmembrane region" description="Helical" evidence="2">
    <location>
        <begin position="729"/>
        <end position="750"/>
    </location>
</feature>
<feature type="transmembrane region" description="Helical" evidence="2">
    <location>
        <begin position="842"/>
        <end position="862"/>
    </location>
</feature>
<keyword evidence="2" id="KW-0472">Membrane</keyword>
<feature type="region of interest" description="Disordered" evidence="1">
    <location>
        <begin position="40"/>
        <end position="59"/>
    </location>
</feature>
<dbReference type="InterPro" id="IPR017853">
    <property type="entry name" value="GH"/>
</dbReference>
<evidence type="ECO:0000256" key="1">
    <source>
        <dbReference type="SAM" id="MobiDB-lite"/>
    </source>
</evidence>
<accession>A0A7S8RH59</accession>
<feature type="transmembrane region" description="Helical" evidence="2">
    <location>
        <begin position="791"/>
        <end position="808"/>
    </location>
</feature>
<dbReference type="SUPFAM" id="SSF51445">
    <property type="entry name" value="(Trans)glycosidases"/>
    <property type="match status" value="1"/>
</dbReference>
<dbReference type="RefSeq" id="WP_195693100.1">
    <property type="nucleotide sequence ID" value="NZ_CP064760.1"/>
</dbReference>
<dbReference type="AlphaFoldDB" id="A0A7S8RH59"/>
<dbReference type="Proteomes" id="UP000594480">
    <property type="component" value="Chromosome"/>
</dbReference>
<dbReference type="KEGG" id="msf:IT882_02940"/>
<protein>
    <recommendedName>
        <fullName evidence="5">Glycosyl hydrolase family 67 C-terminal domain-containing protein</fullName>
    </recommendedName>
</protein>
<evidence type="ECO:0000313" key="3">
    <source>
        <dbReference type="EMBL" id="QPE05081.1"/>
    </source>
</evidence>